<dbReference type="AlphaFoldDB" id="A0A6J6S5U1"/>
<accession>A0A6J6S5U1</accession>
<gene>
    <name evidence="1" type="ORF">UFOPK2602_02280</name>
</gene>
<sequence length="152" mass="16207">MLVGESMTDVGDRSGEYGQTIGLPARQRVDHLEGVEYRCVGERTACGEVPCQPGIGIGCVAEPAFTDTVGATEPCARDLDDADQNIGVRSVPEQEARRCGGLVPVHEALTPSSPPGRLPAAWWANVRARLSSRLTVSRRRLARAATSITVKP</sequence>
<proteinExistence type="predicted"/>
<organism evidence="1">
    <name type="scientific">freshwater metagenome</name>
    <dbReference type="NCBI Taxonomy" id="449393"/>
    <lineage>
        <taxon>unclassified sequences</taxon>
        <taxon>metagenomes</taxon>
        <taxon>ecological metagenomes</taxon>
    </lineage>
</organism>
<reference evidence="1" key="1">
    <citation type="submission" date="2020-05" db="EMBL/GenBank/DDBJ databases">
        <authorList>
            <person name="Chiriac C."/>
            <person name="Salcher M."/>
            <person name="Ghai R."/>
            <person name="Kavagutti S V."/>
        </authorList>
    </citation>
    <scope>NUCLEOTIDE SEQUENCE</scope>
</reference>
<evidence type="ECO:0000313" key="1">
    <source>
        <dbReference type="EMBL" id="CAB4730005.1"/>
    </source>
</evidence>
<protein>
    <submittedName>
        <fullName evidence="1">Unannotated protein</fullName>
    </submittedName>
</protein>
<dbReference type="EMBL" id="CAEZXX010000228">
    <property type="protein sequence ID" value="CAB4730005.1"/>
    <property type="molecule type" value="Genomic_DNA"/>
</dbReference>
<name>A0A6J6S5U1_9ZZZZ</name>